<keyword evidence="3" id="KW-1185">Reference proteome</keyword>
<feature type="compositionally biased region" description="Polar residues" evidence="1">
    <location>
        <begin position="43"/>
        <end position="53"/>
    </location>
</feature>
<dbReference type="Proteomes" id="UP000198287">
    <property type="component" value="Unassembled WGS sequence"/>
</dbReference>
<protein>
    <submittedName>
        <fullName evidence="2">Uncharacterized protein</fullName>
    </submittedName>
</protein>
<name>A0A226DD34_FOLCA</name>
<organism evidence="2 3">
    <name type="scientific">Folsomia candida</name>
    <name type="common">Springtail</name>
    <dbReference type="NCBI Taxonomy" id="158441"/>
    <lineage>
        <taxon>Eukaryota</taxon>
        <taxon>Metazoa</taxon>
        <taxon>Ecdysozoa</taxon>
        <taxon>Arthropoda</taxon>
        <taxon>Hexapoda</taxon>
        <taxon>Collembola</taxon>
        <taxon>Entomobryomorpha</taxon>
        <taxon>Isotomoidea</taxon>
        <taxon>Isotomidae</taxon>
        <taxon>Proisotominae</taxon>
        <taxon>Folsomia</taxon>
    </lineage>
</organism>
<dbReference type="EMBL" id="LNIX01000025">
    <property type="protein sequence ID" value="OXA42744.1"/>
    <property type="molecule type" value="Genomic_DNA"/>
</dbReference>
<feature type="compositionally biased region" description="Polar residues" evidence="1">
    <location>
        <begin position="1"/>
        <end position="10"/>
    </location>
</feature>
<dbReference type="AlphaFoldDB" id="A0A226DD34"/>
<accession>A0A226DD34</accession>
<gene>
    <name evidence="2" type="ORF">Fcan01_22568</name>
</gene>
<comment type="caution">
    <text evidence="2">The sequence shown here is derived from an EMBL/GenBank/DDBJ whole genome shotgun (WGS) entry which is preliminary data.</text>
</comment>
<proteinExistence type="predicted"/>
<feature type="compositionally biased region" description="Polar residues" evidence="1">
    <location>
        <begin position="17"/>
        <end position="35"/>
    </location>
</feature>
<sequence>MKGRNWQRSTGPEMKMLQNQMRSPSTAEPPTTSGPIPNPFQGERSQAATSPQGACEGSSSRYCCRGLFEQWLLVASQVEGNNGSTNKEEARVKAEVPCTYNVACWSGHAENSAASCVPCQEESDAKALDLPKVIKREGKIVIKPRNGTLNTFPSHNKRAAGILHTFCIINSSPQWALNEILPSAQVSKTAIHPISLTPTLPPCPERWRMPICTEPTQPPASYVDDEHCTQFGPFSPTFFSPFFLQPSSFLCSDPSPITRIAPPPPPPPPILIPHMAWG</sequence>
<feature type="region of interest" description="Disordered" evidence="1">
    <location>
        <begin position="1"/>
        <end position="53"/>
    </location>
</feature>
<evidence type="ECO:0000313" key="3">
    <source>
        <dbReference type="Proteomes" id="UP000198287"/>
    </source>
</evidence>
<evidence type="ECO:0000313" key="2">
    <source>
        <dbReference type="EMBL" id="OXA42744.1"/>
    </source>
</evidence>
<evidence type="ECO:0000256" key="1">
    <source>
        <dbReference type="SAM" id="MobiDB-lite"/>
    </source>
</evidence>
<reference evidence="2 3" key="1">
    <citation type="submission" date="2015-12" db="EMBL/GenBank/DDBJ databases">
        <title>The genome of Folsomia candida.</title>
        <authorList>
            <person name="Faddeeva A."/>
            <person name="Derks M.F."/>
            <person name="Anvar Y."/>
            <person name="Smit S."/>
            <person name="Van Straalen N."/>
            <person name="Roelofs D."/>
        </authorList>
    </citation>
    <scope>NUCLEOTIDE SEQUENCE [LARGE SCALE GENOMIC DNA]</scope>
    <source>
        <strain evidence="2 3">VU population</strain>
        <tissue evidence="2">Whole body</tissue>
    </source>
</reference>